<sequence length="357" mass="38603">MTGENGAMVSLPLDPVPALPDGWSARVPTPEDLPALVTLGTARRTANRGSGSADPDAVTAEVLGRGSWTRRQAVAVDPAGRVRGWATVHDRAAGRTVVELTVDPDLPDPDADAVAAGLVPWLETVGLEYAAARGLAGTRLDALLDEGDERQRRWLEAAGYACTRTWLNMGRPVAAGEDPPGPRAGVVVRRVGVHELPDGTTLPVAEDLQAVHRVLEESFEDHWGSYRESFPEFAQRLREDPGHRWDHWWLALVEVDGAPMAGGALVSSVLPADAAGVEGTYLDYIGVHRRARGLGVAKALLHTMIRDAAERGRDRVALEVDADSPTAADGLYRSMGWQTRYVTQSWQRDTGHYRATR</sequence>
<dbReference type="PROSITE" id="PS51186">
    <property type="entry name" value="GNAT"/>
    <property type="match status" value="1"/>
</dbReference>
<keyword evidence="2" id="KW-0012">Acyltransferase</keyword>
<keyword evidence="5" id="KW-1185">Reference proteome</keyword>
<dbReference type="EMBL" id="VFMN01000001">
    <property type="protein sequence ID" value="TQJ07191.1"/>
    <property type="molecule type" value="Genomic_DNA"/>
</dbReference>
<comment type="caution">
    <text evidence="4">The sequence shown here is derived from an EMBL/GenBank/DDBJ whole genome shotgun (WGS) entry which is preliminary data.</text>
</comment>
<reference evidence="4 5" key="1">
    <citation type="submission" date="2019-06" db="EMBL/GenBank/DDBJ databases">
        <title>Sequencing the genomes of 1000 actinobacteria strains.</title>
        <authorList>
            <person name="Klenk H.-P."/>
        </authorList>
    </citation>
    <scope>NUCLEOTIDE SEQUENCE [LARGE SCALE GENOMIC DNA]</scope>
    <source>
        <strain evidence="4 5">DSM 18607</strain>
    </source>
</reference>
<organism evidence="4 5">
    <name type="scientific">Lapillicoccus jejuensis</name>
    <dbReference type="NCBI Taxonomy" id="402171"/>
    <lineage>
        <taxon>Bacteria</taxon>
        <taxon>Bacillati</taxon>
        <taxon>Actinomycetota</taxon>
        <taxon>Actinomycetes</taxon>
        <taxon>Micrococcales</taxon>
        <taxon>Intrasporangiaceae</taxon>
        <taxon>Lapillicoccus</taxon>
    </lineage>
</organism>
<evidence type="ECO:0000313" key="5">
    <source>
        <dbReference type="Proteomes" id="UP000317893"/>
    </source>
</evidence>
<dbReference type="InterPro" id="IPR016181">
    <property type="entry name" value="Acyl_CoA_acyltransferase"/>
</dbReference>
<name>A0A542DVR0_9MICO</name>
<dbReference type="Pfam" id="PF00583">
    <property type="entry name" value="Acetyltransf_1"/>
    <property type="match status" value="1"/>
</dbReference>
<keyword evidence="1" id="KW-0808">Transferase</keyword>
<dbReference type="Proteomes" id="UP000317893">
    <property type="component" value="Unassembled WGS sequence"/>
</dbReference>
<evidence type="ECO:0000259" key="3">
    <source>
        <dbReference type="PROSITE" id="PS51186"/>
    </source>
</evidence>
<gene>
    <name evidence="4" type="ORF">FB458_0245</name>
</gene>
<dbReference type="InterPro" id="IPR000182">
    <property type="entry name" value="GNAT_dom"/>
</dbReference>
<feature type="domain" description="N-acetyltransferase" evidence="3">
    <location>
        <begin position="209"/>
        <end position="357"/>
    </location>
</feature>
<dbReference type="SUPFAM" id="SSF55729">
    <property type="entry name" value="Acyl-CoA N-acyltransferases (Nat)"/>
    <property type="match status" value="1"/>
</dbReference>
<dbReference type="InterPro" id="IPR050680">
    <property type="entry name" value="YpeA/RimI_acetyltransf"/>
</dbReference>
<accession>A0A542DVR0</accession>
<evidence type="ECO:0000313" key="4">
    <source>
        <dbReference type="EMBL" id="TQJ07191.1"/>
    </source>
</evidence>
<dbReference type="CDD" id="cd04301">
    <property type="entry name" value="NAT_SF"/>
    <property type="match status" value="1"/>
</dbReference>
<dbReference type="GO" id="GO:0005840">
    <property type="term" value="C:ribosome"/>
    <property type="evidence" value="ECO:0007669"/>
    <property type="project" value="UniProtKB-KW"/>
</dbReference>
<keyword evidence="4" id="KW-0689">Ribosomal protein</keyword>
<evidence type="ECO:0000256" key="1">
    <source>
        <dbReference type="ARBA" id="ARBA00022679"/>
    </source>
</evidence>
<dbReference type="Gene3D" id="3.40.630.30">
    <property type="match status" value="1"/>
</dbReference>
<dbReference type="PANTHER" id="PTHR43420">
    <property type="entry name" value="ACETYLTRANSFERASE"/>
    <property type="match status" value="1"/>
</dbReference>
<evidence type="ECO:0000256" key="2">
    <source>
        <dbReference type="ARBA" id="ARBA00023315"/>
    </source>
</evidence>
<protein>
    <submittedName>
        <fullName evidence="4">Ribosomal protein S18 acetylase RimI-like enzyme</fullName>
    </submittedName>
</protein>
<proteinExistence type="predicted"/>
<dbReference type="GO" id="GO:0016747">
    <property type="term" value="F:acyltransferase activity, transferring groups other than amino-acyl groups"/>
    <property type="evidence" value="ECO:0007669"/>
    <property type="project" value="InterPro"/>
</dbReference>
<keyword evidence="4" id="KW-0687">Ribonucleoprotein</keyword>
<dbReference type="AlphaFoldDB" id="A0A542DVR0"/>